<dbReference type="Proteomes" id="UP000481947">
    <property type="component" value="Unassembled WGS sequence"/>
</dbReference>
<dbReference type="RefSeq" id="WP_105728727.1">
    <property type="nucleotide sequence ID" value="NZ_DAIPCI010000001.1"/>
</dbReference>
<evidence type="ECO:0000313" key="2">
    <source>
        <dbReference type="EMBL" id="MYZ51397.1"/>
    </source>
</evidence>
<sequence>MDKTDFSAFGQYIPGFDFLQTLARQASGVKPDLQPAAGVMSSLGHWVAPTFSVEEIEKRIHDLRAVEFWLDQNSKALAATIQALEVQKMTLATLENMNLSLKDVAESFKIKPETVQAQAAPRAAKAAEPPVQDADESVQAGSKTGVDPMQWWNSLTEQFTTIASSAVQDMAGQAAKAAEQVAQTVQASAEAAEKMAEQARQEVEAAAARAAAQASEQVAASASQRPKAPARKTAATAAKKAATPRSRRKPAAE</sequence>
<dbReference type="InterPro" id="IPR050026">
    <property type="entry name" value="PHA_gran_PhaM_N"/>
</dbReference>
<gene>
    <name evidence="3" type="ORF">C6P61_04430</name>
    <name evidence="2" type="ORF">F5985_04415</name>
</gene>
<feature type="region of interest" description="Disordered" evidence="1">
    <location>
        <begin position="119"/>
        <end position="145"/>
    </location>
</feature>
<evidence type="ECO:0000313" key="5">
    <source>
        <dbReference type="Proteomes" id="UP000481947"/>
    </source>
</evidence>
<evidence type="ECO:0000313" key="3">
    <source>
        <dbReference type="EMBL" id="PRD69569.1"/>
    </source>
</evidence>
<reference evidence="3 4" key="1">
    <citation type="submission" date="2018-03" db="EMBL/GenBank/DDBJ databases">
        <title>Comparative genomics illustrates the genes involved in a hyperalkaliphilic mechanisms of Serpentinomonas isolated from highly-alkaline calcium-rich serpentinized springs.</title>
        <authorList>
            <person name="Suzuki S."/>
            <person name="Ishii S."/>
            <person name="Walworth N."/>
            <person name="Bird L."/>
            <person name="Kuenen J.G."/>
            <person name="Nealson K.H."/>
        </authorList>
    </citation>
    <scope>NUCLEOTIDE SEQUENCE [LARGE SCALE GENOMIC DNA]</scope>
    <source>
        <strain evidence="3 4">83</strain>
    </source>
</reference>
<comment type="caution">
    <text evidence="3">The sequence shown here is derived from an EMBL/GenBank/DDBJ whole genome shotgun (WGS) entry which is preliminary data.</text>
</comment>
<feature type="compositionally biased region" description="Low complexity" evidence="1">
    <location>
        <begin position="119"/>
        <end position="130"/>
    </location>
</feature>
<protein>
    <submittedName>
        <fullName evidence="3">Uncharacterized protein</fullName>
    </submittedName>
</protein>
<evidence type="ECO:0000256" key="1">
    <source>
        <dbReference type="SAM" id="MobiDB-lite"/>
    </source>
</evidence>
<dbReference type="OrthoDB" id="8566581at2"/>
<name>A0A2S9KGJ5_9BURK</name>
<proteinExistence type="predicted"/>
<accession>A0A2S9KGJ5</accession>
<keyword evidence="4" id="KW-1185">Reference proteome</keyword>
<reference evidence="2 5" key="2">
    <citation type="submission" date="2019-09" db="EMBL/GenBank/DDBJ databases">
        <title>Identification of Malikia spinosa a prominent benzene-, toluene-, and ethylbenzene-degrading bacterium: enrichment, isolation and whole genome sequencing.</title>
        <authorList>
            <person name="Tancsics A."/>
            <person name="Revesz F."/>
            <person name="Kriszt B."/>
        </authorList>
    </citation>
    <scope>NUCLEOTIDE SEQUENCE [LARGE SCALE GENOMIC DNA]</scope>
    <source>
        <strain evidence="2 5">AB6</strain>
    </source>
</reference>
<feature type="region of interest" description="Disordered" evidence="1">
    <location>
        <begin position="198"/>
        <end position="253"/>
    </location>
</feature>
<dbReference type="EMBL" id="VYSB01000003">
    <property type="protein sequence ID" value="MYZ51397.1"/>
    <property type="molecule type" value="Genomic_DNA"/>
</dbReference>
<organism evidence="3 4">
    <name type="scientific">Malikia spinosa</name>
    <dbReference type="NCBI Taxonomy" id="86180"/>
    <lineage>
        <taxon>Bacteria</taxon>
        <taxon>Pseudomonadati</taxon>
        <taxon>Pseudomonadota</taxon>
        <taxon>Betaproteobacteria</taxon>
        <taxon>Burkholderiales</taxon>
        <taxon>Comamonadaceae</taxon>
        <taxon>Malikia</taxon>
    </lineage>
</organism>
<evidence type="ECO:0000313" key="4">
    <source>
        <dbReference type="Proteomes" id="UP000238326"/>
    </source>
</evidence>
<dbReference type="Proteomes" id="UP000238326">
    <property type="component" value="Unassembled WGS sequence"/>
</dbReference>
<feature type="compositionally biased region" description="Low complexity" evidence="1">
    <location>
        <begin position="204"/>
        <end position="244"/>
    </location>
</feature>
<dbReference type="NCBIfam" id="NF043076">
    <property type="entry name" value="PHA_gran_PhaM"/>
    <property type="match status" value="1"/>
</dbReference>
<dbReference type="EMBL" id="PVLR01000012">
    <property type="protein sequence ID" value="PRD69569.1"/>
    <property type="molecule type" value="Genomic_DNA"/>
</dbReference>
<dbReference type="AlphaFoldDB" id="A0A2S9KGJ5"/>